<sequence length="168" mass="18541">MEIINAQIVGELKQQTIAVILSKYQPSKAAQAILDPTYSPEHAVQQLLKNELERDAIQLIAHGLPVMLAIRWGGRVLKQKQDISAEGMKLMNCVENWLHSPNETLRIRAQQLAERIGLDTDIGWLGYAVFWSGTGSIVAPELPVVMPPDNMVGHAINAAILLSMIDRA</sequence>
<comment type="caution">
    <text evidence="2">The sequence shown here is derived from an EMBL/GenBank/DDBJ whole genome shotgun (WGS) entry which is preliminary data.</text>
</comment>
<dbReference type="InterPro" id="IPR053855">
    <property type="entry name" value="DUF6931"/>
</dbReference>
<dbReference type="Pfam" id="PF22011">
    <property type="entry name" value="DUF6931"/>
    <property type="match status" value="1"/>
</dbReference>
<evidence type="ECO:0000313" key="4">
    <source>
        <dbReference type="Proteomes" id="UP000307706"/>
    </source>
</evidence>
<dbReference type="EMBL" id="PNCK01000018">
    <property type="protein sequence ID" value="TMP45151.1"/>
    <property type="molecule type" value="Genomic_DNA"/>
</dbReference>
<dbReference type="OrthoDB" id="5572566at2"/>
<accession>A0A5S3XUR1</accession>
<dbReference type="EMBL" id="PNCL01000016">
    <property type="protein sequence ID" value="TMP61468.1"/>
    <property type="molecule type" value="Genomic_DNA"/>
</dbReference>
<evidence type="ECO:0000313" key="1">
    <source>
        <dbReference type="EMBL" id="TMP45151.1"/>
    </source>
</evidence>
<organism evidence="2 4">
    <name type="scientific">Pseudoalteromonas citrea</name>
    <dbReference type="NCBI Taxonomy" id="43655"/>
    <lineage>
        <taxon>Bacteria</taxon>
        <taxon>Pseudomonadati</taxon>
        <taxon>Pseudomonadota</taxon>
        <taxon>Gammaproteobacteria</taxon>
        <taxon>Alteromonadales</taxon>
        <taxon>Pseudoalteromonadaceae</taxon>
        <taxon>Pseudoalteromonas</taxon>
    </lineage>
</organism>
<reference evidence="2" key="3">
    <citation type="submission" date="2019-09" db="EMBL/GenBank/DDBJ databases">
        <title>Co-occurence of chitin degradation, pigmentation and bioactivity in marine Pseudoalteromonas.</title>
        <authorList>
            <person name="Sonnenschein E.C."/>
            <person name="Bech P.K."/>
        </authorList>
    </citation>
    <scope>NUCLEOTIDE SEQUENCE</scope>
    <source>
        <strain evidence="2">S2231</strain>
        <strain evidence="1">S2233</strain>
    </source>
</reference>
<dbReference type="Proteomes" id="UP000307706">
    <property type="component" value="Unassembled WGS sequence"/>
</dbReference>
<reference evidence="2 4" key="1">
    <citation type="submission" date="2017-12" db="EMBL/GenBank/DDBJ databases">
        <authorList>
            <person name="Paulsen S."/>
            <person name="Gram L.K."/>
        </authorList>
    </citation>
    <scope>NUCLEOTIDE SEQUENCE [LARGE SCALE GENOMIC DNA]</scope>
    <source>
        <strain evidence="2 4">S2231</strain>
        <strain evidence="1">S2233</strain>
    </source>
</reference>
<keyword evidence="3" id="KW-1185">Reference proteome</keyword>
<protein>
    <submittedName>
        <fullName evidence="2">Uncharacterized protein</fullName>
    </submittedName>
</protein>
<gene>
    <name evidence="2" type="ORF">CWB96_04065</name>
    <name evidence="1" type="ORF">CWB97_04945</name>
</gene>
<proteinExistence type="predicted"/>
<dbReference type="Proteomes" id="UP000305730">
    <property type="component" value="Unassembled WGS sequence"/>
</dbReference>
<evidence type="ECO:0000313" key="2">
    <source>
        <dbReference type="EMBL" id="TMP61468.1"/>
    </source>
</evidence>
<name>A0A5S3XUR1_9GAMM</name>
<reference evidence="3 4" key="2">
    <citation type="submission" date="2019-06" db="EMBL/GenBank/DDBJ databases">
        <title>Co-occurence of chitin degradation, pigmentation and bioactivity in marine Pseudoalteromonas.</title>
        <authorList>
            <person name="Sonnenschein E.C."/>
            <person name="Bech P.K."/>
        </authorList>
    </citation>
    <scope>NUCLEOTIDE SEQUENCE [LARGE SCALE GENOMIC DNA]</scope>
    <source>
        <strain evidence="4">S2231</strain>
        <strain evidence="3">S2233</strain>
    </source>
</reference>
<dbReference type="RefSeq" id="WP_138595424.1">
    <property type="nucleotide sequence ID" value="NZ_PNCK01000018.1"/>
</dbReference>
<evidence type="ECO:0000313" key="3">
    <source>
        <dbReference type="Proteomes" id="UP000305730"/>
    </source>
</evidence>
<dbReference type="AlphaFoldDB" id="A0A5S3XUR1"/>